<dbReference type="NCBIfam" id="TIGR00730">
    <property type="entry name" value="Rossman fold protein, TIGR00730 family"/>
    <property type="match status" value="1"/>
</dbReference>
<dbReference type="Gene3D" id="3.40.50.450">
    <property type="match status" value="1"/>
</dbReference>
<evidence type="ECO:0000313" key="4">
    <source>
        <dbReference type="Proteomes" id="UP000189857"/>
    </source>
</evidence>
<evidence type="ECO:0000256" key="1">
    <source>
        <dbReference type="ARBA" id="ARBA00006763"/>
    </source>
</evidence>
<evidence type="ECO:0000256" key="2">
    <source>
        <dbReference type="RuleBase" id="RU363015"/>
    </source>
</evidence>
<reference evidence="3 4" key="1">
    <citation type="submission" date="2017-02" db="EMBL/GenBank/DDBJ databases">
        <authorList>
            <person name="Peterson S.W."/>
        </authorList>
    </citation>
    <scope>NUCLEOTIDE SEQUENCE [LARGE SCALE GENOMIC DNA]</scope>
    <source>
        <strain evidence="3 4">ATCC 17233</strain>
    </source>
</reference>
<keyword evidence="2" id="KW-0378">Hydrolase</keyword>
<dbReference type="GO" id="GO:0005829">
    <property type="term" value="C:cytosol"/>
    <property type="evidence" value="ECO:0007669"/>
    <property type="project" value="TreeGrafter"/>
</dbReference>
<gene>
    <name evidence="3" type="ORF">SAMN02745110_01520</name>
</gene>
<sequence>MNITVFAGAATGRKPEYMEAARTLGKWIGENGHTLIYGDGKVGMMGEIAKSTLEAGGKVIGIIPQFMIDKGWENTEVTEMIVTEDMSSRKIKMAEMSDVFVALPGGVGTLEEIADMISWVRLDIYKAPCILYNTLNCYDHLRKLYDSMIEDEFLERKELNFMLYSDDIKEIEEFIASYNS</sequence>
<dbReference type="GO" id="GO:0009691">
    <property type="term" value="P:cytokinin biosynthetic process"/>
    <property type="evidence" value="ECO:0007669"/>
    <property type="project" value="UniProtKB-UniRule"/>
</dbReference>
<dbReference type="OrthoDB" id="9801098at2"/>
<dbReference type="SUPFAM" id="SSF102405">
    <property type="entry name" value="MCP/YpsA-like"/>
    <property type="match status" value="1"/>
</dbReference>
<dbReference type="Pfam" id="PF03641">
    <property type="entry name" value="Lysine_decarbox"/>
    <property type="match status" value="1"/>
</dbReference>
<dbReference type="PANTHER" id="PTHR31223">
    <property type="entry name" value="LOG FAMILY PROTEIN YJL055W"/>
    <property type="match status" value="1"/>
</dbReference>
<dbReference type="EMBL" id="FUXA01000008">
    <property type="protein sequence ID" value="SJZ75394.1"/>
    <property type="molecule type" value="Genomic_DNA"/>
</dbReference>
<accession>A0A1T4N836</accession>
<protein>
    <recommendedName>
        <fullName evidence="2">Cytokinin riboside 5'-monophosphate phosphoribohydrolase</fullName>
        <ecNumber evidence="2">3.2.2.n1</ecNumber>
    </recommendedName>
</protein>
<dbReference type="InterPro" id="IPR005269">
    <property type="entry name" value="LOG"/>
</dbReference>
<organism evidence="3 4">
    <name type="scientific">Eubacterium ruminantium</name>
    <dbReference type="NCBI Taxonomy" id="42322"/>
    <lineage>
        <taxon>Bacteria</taxon>
        <taxon>Bacillati</taxon>
        <taxon>Bacillota</taxon>
        <taxon>Clostridia</taxon>
        <taxon>Eubacteriales</taxon>
        <taxon>Eubacteriaceae</taxon>
        <taxon>Eubacterium</taxon>
    </lineage>
</organism>
<dbReference type="GO" id="GO:0016799">
    <property type="term" value="F:hydrolase activity, hydrolyzing N-glycosyl compounds"/>
    <property type="evidence" value="ECO:0007669"/>
    <property type="project" value="TreeGrafter"/>
</dbReference>
<proteinExistence type="inferred from homology"/>
<dbReference type="InterPro" id="IPR031100">
    <property type="entry name" value="LOG_fam"/>
</dbReference>
<comment type="similarity">
    <text evidence="1 2">Belongs to the LOG family.</text>
</comment>
<dbReference type="PANTHER" id="PTHR31223:SF70">
    <property type="entry name" value="LOG FAMILY PROTEIN YJL055W"/>
    <property type="match status" value="1"/>
</dbReference>
<evidence type="ECO:0000313" key="3">
    <source>
        <dbReference type="EMBL" id="SJZ75394.1"/>
    </source>
</evidence>
<name>A0A1T4N836_9FIRM</name>
<dbReference type="AlphaFoldDB" id="A0A1T4N836"/>
<keyword evidence="2" id="KW-0203">Cytokinin biosynthesis</keyword>
<dbReference type="EC" id="3.2.2.n1" evidence="2"/>
<dbReference type="RefSeq" id="WP_078787354.1">
    <property type="nucleotide sequence ID" value="NZ_FMTO01000007.1"/>
</dbReference>
<dbReference type="Proteomes" id="UP000189857">
    <property type="component" value="Unassembled WGS sequence"/>
</dbReference>
<keyword evidence="4" id="KW-1185">Reference proteome</keyword>